<sequence length="234" mass="27281">MDLISFVNDLTDVDLKEGERRRKMNAFIKSYEINLIRKHQIKKQNLKNGLSIEEEEIEFKHGDTQTEEDESKIINHELQAVWKKVNECEINQVARMTSLTNVFRKTDDLMARVGKYCGTYQLLWKVRNFSNVLQEAKEGKKLMIQSPAFDSHRNGYKMQISLLPNGDSKDFESRDHFIVFSPSSNPANESFLKRPVEERNKNIGFQKFILLEDLMEGGFVQEDSIYVGAYVDIF</sequence>
<dbReference type="EnsemblMetazoa" id="HelroT193595">
    <property type="protein sequence ID" value="HelroP193595"/>
    <property type="gene ID" value="HelroG193595"/>
</dbReference>
<evidence type="ECO:0000259" key="1">
    <source>
        <dbReference type="PROSITE" id="PS50144"/>
    </source>
</evidence>
<dbReference type="CTD" id="20212702"/>
<dbReference type="STRING" id="6412.T1FV56"/>
<reference evidence="2 4" key="2">
    <citation type="journal article" date="2013" name="Nature">
        <title>Insights into bilaterian evolution from three spiralian genomes.</title>
        <authorList>
            <person name="Simakov O."/>
            <person name="Marletaz F."/>
            <person name="Cho S.J."/>
            <person name="Edsinger-Gonzales E."/>
            <person name="Havlak P."/>
            <person name="Hellsten U."/>
            <person name="Kuo D.H."/>
            <person name="Larsson T."/>
            <person name="Lv J."/>
            <person name="Arendt D."/>
            <person name="Savage R."/>
            <person name="Osoegawa K."/>
            <person name="de Jong P."/>
            <person name="Grimwood J."/>
            <person name="Chapman J.A."/>
            <person name="Shapiro H."/>
            <person name="Aerts A."/>
            <person name="Otillar R.P."/>
            <person name="Terry A.Y."/>
            <person name="Boore J.L."/>
            <person name="Grigoriev I.V."/>
            <person name="Lindberg D.R."/>
            <person name="Seaver E.C."/>
            <person name="Weisblat D.A."/>
            <person name="Putnam N.H."/>
            <person name="Rokhsar D.S."/>
        </authorList>
    </citation>
    <scope>NUCLEOTIDE SEQUENCE</scope>
</reference>
<dbReference type="PROSITE" id="PS50144">
    <property type="entry name" value="MATH"/>
    <property type="match status" value="1"/>
</dbReference>
<proteinExistence type="predicted"/>
<dbReference type="EMBL" id="AMQM01006884">
    <property type="status" value="NOT_ANNOTATED_CDS"/>
    <property type="molecule type" value="Genomic_DNA"/>
</dbReference>
<protein>
    <recommendedName>
        <fullName evidence="1">MATH domain-containing protein</fullName>
    </recommendedName>
</protein>
<dbReference type="Proteomes" id="UP000015101">
    <property type="component" value="Unassembled WGS sequence"/>
</dbReference>
<dbReference type="InParanoid" id="T1FV56"/>
<dbReference type="InterPro" id="IPR002083">
    <property type="entry name" value="MATH/TRAF_dom"/>
</dbReference>
<evidence type="ECO:0000313" key="2">
    <source>
        <dbReference type="EMBL" id="ESN95238.1"/>
    </source>
</evidence>
<dbReference type="SUPFAM" id="SSF49599">
    <property type="entry name" value="TRAF domain-like"/>
    <property type="match status" value="1"/>
</dbReference>
<dbReference type="AlphaFoldDB" id="T1FV56"/>
<dbReference type="InterPro" id="IPR008974">
    <property type="entry name" value="TRAF-like"/>
</dbReference>
<gene>
    <name evidence="3" type="primary">20212702</name>
    <name evidence="2" type="ORF">HELRODRAFT_193595</name>
</gene>
<dbReference type="EMBL" id="KB097536">
    <property type="protein sequence ID" value="ESN95238.1"/>
    <property type="molecule type" value="Genomic_DNA"/>
</dbReference>
<dbReference type="GeneID" id="20212702"/>
<evidence type="ECO:0000313" key="3">
    <source>
        <dbReference type="EnsemblMetazoa" id="HelroP193595"/>
    </source>
</evidence>
<dbReference type="OrthoDB" id="5574452at2759"/>
<dbReference type="RefSeq" id="XP_009026642.1">
    <property type="nucleotide sequence ID" value="XM_009028394.1"/>
</dbReference>
<dbReference type="KEGG" id="hro:HELRODRAFT_193595"/>
<feature type="domain" description="MATH" evidence="1">
    <location>
        <begin position="119"/>
        <end position="231"/>
    </location>
</feature>
<reference evidence="3" key="3">
    <citation type="submission" date="2015-06" db="UniProtKB">
        <authorList>
            <consortium name="EnsemblMetazoa"/>
        </authorList>
    </citation>
    <scope>IDENTIFICATION</scope>
</reference>
<name>T1FV56_HELRO</name>
<dbReference type="HOGENOM" id="CLU_1186152_0_0_1"/>
<dbReference type="Pfam" id="PF22486">
    <property type="entry name" value="MATH_2"/>
    <property type="match status" value="1"/>
</dbReference>
<organism evidence="3 4">
    <name type="scientific">Helobdella robusta</name>
    <name type="common">Californian leech</name>
    <dbReference type="NCBI Taxonomy" id="6412"/>
    <lineage>
        <taxon>Eukaryota</taxon>
        <taxon>Metazoa</taxon>
        <taxon>Spiralia</taxon>
        <taxon>Lophotrochozoa</taxon>
        <taxon>Annelida</taxon>
        <taxon>Clitellata</taxon>
        <taxon>Hirudinea</taxon>
        <taxon>Rhynchobdellida</taxon>
        <taxon>Glossiphoniidae</taxon>
        <taxon>Helobdella</taxon>
    </lineage>
</organism>
<dbReference type="Gene3D" id="2.60.210.10">
    <property type="entry name" value="Apoptosis, Tumor Necrosis Factor Receptor Associated Protein 2, Chain A"/>
    <property type="match status" value="2"/>
</dbReference>
<keyword evidence="4" id="KW-1185">Reference proteome</keyword>
<reference evidence="4" key="1">
    <citation type="submission" date="2012-12" db="EMBL/GenBank/DDBJ databases">
        <authorList>
            <person name="Hellsten U."/>
            <person name="Grimwood J."/>
            <person name="Chapman J.A."/>
            <person name="Shapiro H."/>
            <person name="Aerts A."/>
            <person name="Otillar R.P."/>
            <person name="Terry A.Y."/>
            <person name="Boore J.L."/>
            <person name="Simakov O."/>
            <person name="Marletaz F."/>
            <person name="Cho S.-J."/>
            <person name="Edsinger-Gonzales E."/>
            <person name="Havlak P."/>
            <person name="Kuo D.-H."/>
            <person name="Larsson T."/>
            <person name="Lv J."/>
            <person name="Arendt D."/>
            <person name="Savage R."/>
            <person name="Osoegawa K."/>
            <person name="de Jong P."/>
            <person name="Lindberg D.R."/>
            <person name="Seaver E.C."/>
            <person name="Weisblat D.A."/>
            <person name="Putnam N.H."/>
            <person name="Grigoriev I.V."/>
            <person name="Rokhsar D.S."/>
        </authorList>
    </citation>
    <scope>NUCLEOTIDE SEQUENCE</scope>
</reference>
<accession>T1FV56</accession>
<evidence type="ECO:0000313" key="4">
    <source>
        <dbReference type="Proteomes" id="UP000015101"/>
    </source>
</evidence>